<dbReference type="Gene3D" id="2.120.10.80">
    <property type="entry name" value="Kelch-type beta propeller"/>
    <property type="match status" value="2"/>
</dbReference>
<comment type="caution">
    <text evidence="6">The sequence shown here is derived from an EMBL/GenBank/DDBJ whole genome shotgun (WGS) entry which is preliminary data.</text>
</comment>
<sequence length="965" mass="102732">MAPGRTHASPVPTSSRFLALALAIAFALTSTQRSIPFAAAQPISTNTPVPPLQWLNLTSLLQGAPPPALKYSSIGYDSTTDNVIIFGGQSSSGVATSETFLLNLGTLTWTTPTPQSDLPQGPPPARYMAVGGEDFSSSYRHAHLVMGGKDVNGDALSDVWEFDFINQFWSEVNLSPGGPSPRWSASGGRDFRVAYDAASTNNTFYLAGGTDGTQMFPLSDVWELSVSGALSANLANSVTGSWKSISPIGSQGVNTNQASTVVSSSIISVSGCNTTDASSDACAEGNSYLINTQAASEVAVPACPAPRYGGALVANMVGSSSAFPSQAFLLLGTFNSSEWDDQGGLERGEVAVLDYGAASWSRILPAGDPGQSGTPTYPTPREGAVALSFPSALVGNDQSVGSDTIVFGGETETGEYLSEVWVLRAYNASISQTNASWGAPDGDLQTGVNANGAGVTVQYMNQCAVSLMPSTTSPNPASSPGASGQTDTYDVSVTHKVLAPVSIALLFPAILVGRLALPSGQNGQSARRNTILVYSSVLILASAYGIGVIGLIFSFTSISSLMNVMKRSVSSNLTLQTAHGIAGLVLFIALYGFVPVLYLVSLYSSPRAVPEVKVDDYNNDPSGSRGTSTEHHEKLASPSNPSTPPQYPPTPTSPRARLHSWGGTSFWQGRTSHEGRRSVESEAPGSSSTPHKGFEVVNRPARTRRASTNGFSDAYQRVPVLPRSIGEVNWHDGRRSLNAVNELDHAGGSHSHYASNAPSPGPTDILSTRTLMHHHSAIPQVTYEFPSTFDLCLHITYHALVFALSVLSLFALWYRAPTAAFAVFLVWTVLFYCAVFALAWNGRPRRSALTTILARLRVDPSQQHAHAHEGSGEAPGSRSMSVNGLDQYPFPSDSRGPYMHHPPYRHSYRDDVSTTLGGPRSTETDEEEDGEDDETRQRRIEEEMGRRDVSIVTVPKRRLWITNPS</sequence>
<keyword evidence="1" id="KW-0880">Kelch repeat</keyword>
<organism evidence="6 7">
    <name type="scientific">Coniophora puteana (strain RWD-64-598)</name>
    <name type="common">Brown rot fungus</name>
    <dbReference type="NCBI Taxonomy" id="741705"/>
    <lineage>
        <taxon>Eukaryota</taxon>
        <taxon>Fungi</taxon>
        <taxon>Dikarya</taxon>
        <taxon>Basidiomycota</taxon>
        <taxon>Agaricomycotina</taxon>
        <taxon>Agaricomycetes</taxon>
        <taxon>Agaricomycetidae</taxon>
        <taxon>Boletales</taxon>
        <taxon>Coniophorineae</taxon>
        <taxon>Coniophoraceae</taxon>
        <taxon>Coniophora</taxon>
    </lineage>
</organism>
<evidence type="ECO:0000313" key="7">
    <source>
        <dbReference type="Proteomes" id="UP000053558"/>
    </source>
</evidence>
<evidence type="ECO:0000256" key="5">
    <source>
        <dbReference type="SAM" id="SignalP"/>
    </source>
</evidence>
<evidence type="ECO:0000256" key="1">
    <source>
        <dbReference type="ARBA" id="ARBA00022441"/>
    </source>
</evidence>
<dbReference type="OrthoDB" id="10250130at2759"/>
<feature type="transmembrane region" description="Helical" evidence="4">
    <location>
        <begin position="497"/>
        <end position="517"/>
    </location>
</feature>
<name>A0A5M3MA74_CONPW</name>
<feature type="region of interest" description="Disordered" evidence="3">
    <location>
        <begin position="899"/>
        <end position="948"/>
    </location>
</feature>
<keyword evidence="4" id="KW-0472">Membrane</keyword>
<protein>
    <recommendedName>
        <fullName evidence="8">Galactose oxidase</fullName>
    </recommendedName>
</protein>
<feature type="transmembrane region" description="Helical" evidence="4">
    <location>
        <begin position="795"/>
        <end position="814"/>
    </location>
</feature>
<dbReference type="Pfam" id="PF24681">
    <property type="entry name" value="Kelch_KLHDC2_KLHL20_DRC7"/>
    <property type="match status" value="1"/>
</dbReference>
<dbReference type="AlphaFoldDB" id="A0A5M3MA74"/>
<dbReference type="Proteomes" id="UP000053558">
    <property type="component" value="Unassembled WGS sequence"/>
</dbReference>
<feature type="region of interest" description="Disordered" evidence="3">
    <location>
        <begin position="860"/>
        <end position="886"/>
    </location>
</feature>
<feature type="region of interest" description="Disordered" evidence="3">
    <location>
        <begin position="612"/>
        <end position="699"/>
    </location>
</feature>
<keyword evidence="4" id="KW-1133">Transmembrane helix</keyword>
<dbReference type="EMBL" id="JH711586">
    <property type="protein sequence ID" value="EIW76099.1"/>
    <property type="molecule type" value="Genomic_DNA"/>
</dbReference>
<accession>A0A5M3MA74</accession>
<evidence type="ECO:0000256" key="3">
    <source>
        <dbReference type="SAM" id="MobiDB-lite"/>
    </source>
</evidence>
<keyword evidence="4" id="KW-0812">Transmembrane</keyword>
<keyword evidence="7" id="KW-1185">Reference proteome</keyword>
<feature type="transmembrane region" description="Helical" evidence="4">
    <location>
        <begin position="820"/>
        <end position="840"/>
    </location>
</feature>
<evidence type="ECO:0000256" key="4">
    <source>
        <dbReference type="SAM" id="Phobius"/>
    </source>
</evidence>
<feature type="transmembrane region" description="Helical" evidence="4">
    <location>
        <begin position="578"/>
        <end position="600"/>
    </location>
</feature>
<feature type="chain" id="PRO_5024458853" description="Galactose oxidase" evidence="5">
    <location>
        <begin position="32"/>
        <end position="965"/>
    </location>
</feature>
<keyword evidence="5" id="KW-0732">Signal</keyword>
<evidence type="ECO:0000256" key="2">
    <source>
        <dbReference type="ARBA" id="ARBA00022737"/>
    </source>
</evidence>
<dbReference type="PANTHER" id="PTHR46093">
    <property type="entry name" value="ACYL-COA-BINDING DOMAIN-CONTAINING PROTEIN 5"/>
    <property type="match status" value="1"/>
</dbReference>
<dbReference type="GeneID" id="19200268"/>
<feature type="signal peptide" evidence="5">
    <location>
        <begin position="1"/>
        <end position="31"/>
    </location>
</feature>
<reference evidence="7" key="1">
    <citation type="journal article" date="2012" name="Science">
        <title>The Paleozoic origin of enzymatic lignin decomposition reconstructed from 31 fungal genomes.</title>
        <authorList>
            <person name="Floudas D."/>
            <person name="Binder M."/>
            <person name="Riley R."/>
            <person name="Barry K."/>
            <person name="Blanchette R.A."/>
            <person name="Henrissat B."/>
            <person name="Martinez A.T."/>
            <person name="Otillar R."/>
            <person name="Spatafora J.W."/>
            <person name="Yadav J.S."/>
            <person name="Aerts A."/>
            <person name="Benoit I."/>
            <person name="Boyd A."/>
            <person name="Carlson A."/>
            <person name="Copeland A."/>
            <person name="Coutinho P.M."/>
            <person name="de Vries R.P."/>
            <person name="Ferreira P."/>
            <person name="Findley K."/>
            <person name="Foster B."/>
            <person name="Gaskell J."/>
            <person name="Glotzer D."/>
            <person name="Gorecki P."/>
            <person name="Heitman J."/>
            <person name="Hesse C."/>
            <person name="Hori C."/>
            <person name="Igarashi K."/>
            <person name="Jurgens J.A."/>
            <person name="Kallen N."/>
            <person name="Kersten P."/>
            <person name="Kohler A."/>
            <person name="Kuees U."/>
            <person name="Kumar T.K.A."/>
            <person name="Kuo A."/>
            <person name="LaButti K."/>
            <person name="Larrondo L.F."/>
            <person name="Lindquist E."/>
            <person name="Ling A."/>
            <person name="Lombard V."/>
            <person name="Lucas S."/>
            <person name="Lundell T."/>
            <person name="Martin R."/>
            <person name="McLaughlin D.J."/>
            <person name="Morgenstern I."/>
            <person name="Morin E."/>
            <person name="Murat C."/>
            <person name="Nagy L.G."/>
            <person name="Nolan M."/>
            <person name="Ohm R.A."/>
            <person name="Patyshakuliyeva A."/>
            <person name="Rokas A."/>
            <person name="Ruiz-Duenas F.J."/>
            <person name="Sabat G."/>
            <person name="Salamov A."/>
            <person name="Samejima M."/>
            <person name="Schmutz J."/>
            <person name="Slot J.C."/>
            <person name="St John F."/>
            <person name="Stenlid J."/>
            <person name="Sun H."/>
            <person name="Sun S."/>
            <person name="Syed K."/>
            <person name="Tsang A."/>
            <person name="Wiebenga A."/>
            <person name="Young D."/>
            <person name="Pisabarro A."/>
            <person name="Eastwood D.C."/>
            <person name="Martin F."/>
            <person name="Cullen D."/>
            <person name="Grigoriev I.V."/>
            <person name="Hibbett D.S."/>
        </authorList>
    </citation>
    <scope>NUCLEOTIDE SEQUENCE [LARGE SCALE GENOMIC DNA]</scope>
    <source>
        <strain evidence="7">RWD-64-598 SS2</strain>
    </source>
</reference>
<dbReference type="KEGG" id="cput:CONPUDRAFT_130456"/>
<feature type="compositionally biased region" description="Pro residues" evidence="3">
    <location>
        <begin position="641"/>
        <end position="652"/>
    </location>
</feature>
<keyword evidence="2" id="KW-0677">Repeat</keyword>
<feature type="transmembrane region" description="Helical" evidence="4">
    <location>
        <begin position="537"/>
        <end position="558"/>
    </location>
</feature>
<feature type="compositionally biased region" description="Acidic residues" evidence="3">
    <location>
        <begin position="924"/>
        <end position="934"/>
    </location>
</feature>
<proteinExistence type="predicted"/>
<evidence type="ECO:0008006" key="8">
    <source>
        <dbReference type="Google" id="ProtNLM"/>
    </source>
</evidence>
<feature type="compositionally biased region" description="Basic and acidic residues" evidence="3">
    <location>
        <begin position="671"/>
        <end position="680"/>
    </location>
</feature>
<dbReference type="InterPro" id="IPR015915">
    <property type="entry name" value="Kelch-typ_b-propeller"/>
</dbReference>
<evidence type="ECO:0000313" key="6">
    <source>
        <dbReference type="EMBL" id="EIW76099.1"/>
    </source>
</evidence>
<feature type="compositionally biased region" description="Basic and acidic residues" evidence="3">
    <location>
        <begin position="935"/>
        <end position="948"/>
    </location>
</feature>
<dbReference type="SUPFAM" id="SSF117281">
    <property type="entry name" value="Kelch motif"/>
    <property type="match status" value="1"/>
</dbReference>
<gene>
    <name evidence="6" type="ORF">CONPUDRAFT_130456</name>
</gene>
<dbReference type="OMA" id="RGPYQHH"/>
<dbReference type="PANTHER" id="PTHR46093:SF18">
    <property type="entry name" value="FIBRONECTIN TYPE-III DOMAIN-CONTAINING PROTEIN"/>
    <property type="match status" value="1"/>
</dbReference>
<dbReference type="RefSeq" id="XP_007773374.1">
    <property type="nucleotide sequence ID" value="XM_007775184.1"/>
</dbReference>